<evidence type="ECO:0000256" key="4">
    <source>
        <dbReference type="ARBA" id="ARBA00023098"/>
    </source>
</evidence>
<proteinExistence type="inferred from homology"/>
<protein>
    <submittedName>
        <fullName evidence="6">Glucose 1-dehydrogenase</fullName>
        <ecNumber evidence="6">1.1.1.47</ecNumber>
    </submittedName>
</protein>
<dbReference type="InterPro" id="IPR020904">
    <property type="entry name" value="Sc_DH/Rdtase_CS"/>
</dbReference>
<dbReference type="GO" id="GO:0047936">
    <property type="term" value="F:glucose 1-dehydrogenase [NAD(P)+] activity"/>
    <property type="evidence" value="ECO:0007669"/>
    <property type="project" value="UniProtKB-EC"/>
</dbReference>
<dbReference type="InterPro" id="IPR036291">
    <property type="entry name" value="NAD(P)-bd_dom_sf"/>
</dbReference>
<name>A0ABY6ZN55_9BACL</name>
<dbReference type="NCBIfam" id="NF005559">
    <property type="entry name" value="PRK07231.1"/>
    <property type="match status" value="1"/>
</dbReference>
<dbReference type="RefSeq" id="WP_268008289.1">
    <property type="nucleotide sequence ID" value="NZ_CP104067.1"/>
</dbReference>
<dbReference type="SUPFAM" id="SSF51735">
    <property type="entry name" value="NAD(P)-binding Rossmann-fold domains"/>
    <property type="match status" value="1"/>
</dbReference>
<keyword evidence="2 6" id="KW-0560">Oxidoreductase</keyword>
<gene>
    <name evidence="6" type="ORF">NZD89_13960</name>
</gene>
<reference evidence="6" key="1">
    <citation type="submission" date="2022-08" db="EMBL/GenBank/DDBJ databases">
        <title>Alicyclobacillus fastidiosus DSM 17978, complete genome.</title>
        <authorList>
            <person name="Wang Q."/>
            <person name="Cai R."/>
            <person name="Wang Z."/>
        </authorList>
    </citation>
    <scope>NUCLEOTIDE SEQUENCE</scope>
    <source>
        <strain evidence="6">DSM 17978</strain>
    </source>
</reference>
<evidence type="ECO:0000256" key="1">
    <source>
        <dbReference type="ARBA" id="ARBA00006484"/>
    </source>
</evidence>
<evidence type="ECO:0000256" key="5">
    <source>
        <dbReference type="ARBA" id="ARBA00023221"/>
    </source>
</evidence>
<dbReference type="Gene3D" id="3.40.50.720">
    <property type="entry name" value="NAD(P)-binding Rossmann-like Domain"/>
    <property type="match status" value="1"/>
</dbReference>
<dbReference type="PRINTS" id="PR00081">
    <property type="entry name" value="GDHRDH"/>
</dbReference>
<keyword evidence="7" id="KW-1185">Reference proteome</keyword>
<evidence type="ECO:0000313" key="6">
    <source>
        <dbReference type="EMBL" id="WAH44393.1"/>
    </source>
</evidence>
<comment type="similarity">
    <text evidence="1">Belongs to the short-chain dehydrogenases/reductases (SDR) family.</text>
</comment>
<dbReference type="EMBL" id="CP104067">
    <property type="protein sequence ID" value="WAH44393.1"/>
    <property type="molecule type" value="Genomic_DNA"/>
</dbReference>
<keyword evidence="4" id="KW-0443">Lipid metabolism</keyword>
<evidence type="ECO:0000313" key="7">
    <source>
        <dbReference type="Proteomes" id="UP001164761"/>
    </source>
</evidence>
<dbReference type="Proteomes" id="UP001164761">
    <property type="component" value="Chromosome"/>
</dbReference>
<evidence type="ECO:0000256" key="2">
    <source>
        <dbReference type="ARBA" id="ARBA00023002"/>
    </source>
</evidence>
<accession>A0ABY6ZN55</accession>
<dbReference type="PROSITE" id="PS00061">
    <property type="entry name" value="ADH_SHORT"/>
    <property type="match status" value="1"/>
</dbReference>
<dbReference type="Pfam" id="PF13561">
    <property type="entry name" value="adh_short_C2"/>
    <property type="match status" value="1"/>
</dbReference>
<keyword evidence="5" id="KW-0753">Steroid metabolism</keyword>
<dbReference type="InterPro" id="IPR002347">
    <property type="entry name" value="SDR_fam"/>
</dbReference>
<dbReference type="CDD" id="cd05233">
    <property type="entry name" value="SDR_c"/>
    <property type="match status" value="1"/>
</dbReference>
<dbReference type="EC" id="1.1.1.47" evidence="6"/>
<dbReference type="PANTHER" id="PTHR43180">
    <property type="entry name" value="3-OXOACYL-(ACYL-CARRIER-PROTEIN) REDUCTASE (AFU_ORTHOLOGUE AFUA_6G11210)"/>
    <property type="match status" value="1"/>
</dbReference>
<keyword evidence="3" id="KW-0520">NAD</keyword>
<evidence type="ECO:0000256" key="3">
    <source>
        <dbReference type="ARBA" id="ARBA00023027"/>
    </source>
</evidence>
<sequence length="266" mass="28317">MGKLLNQVAVITGGGSGIGEATAKLFAAEEASVVVADVMQDAAEKIALEISNNGGNAIPIQVDVSRKDSVLKMVDAVLSQYGRMDVLFNNAGIIMPNFIEDIDEADWHRVVSVNLTGVFLCIKYSLPELRKVRGKIINMGSMNGLVGQTKNPAYSATKGGVIAMTRSLAIDLAPSGVRVNAICPAGVVTPLLEKWFSLQPYPEEMRRNSDLSHMVGRTATADEIAKVALFLANDDSSFITGQAIQVEGGATLGYGSGPKPEWNNFM</sequence>
<dbReference type="PRINTS" id="PR00080">
    <property type="entry name" value="SDRFAMILY"/>
</dbReference>
<organism evidence="6 7">
    <name type="scientific">Alicyclobacillus fastidiosus</name>
    <dbReference type="NCBI Taxonomy" id="392011"/>
    <lineage>
        <taxon>Bacteria</taxon>
        <taxon>Bacillati</taxon>
        <taxon>Bacillota</taxon>
        <taxon>Bacilli</taxon>
        <taxon>Bacillales</taxon>
        <taxon>Alicyclobacillaceae</taxon>
        <taxon>Alicyclobacillus</taxon>
    </lineage>
</organism>
<dbReference type="PANTHER" id="PTHR43180:SF28">
    <property type="entry name" value="NAD(P)-BINDING ROSSMANN-FOLD SUPERFAMILY PROTEIN"/>
    <property type="match status" value="1"/>
</dbReference>